<sequence>MEVDTECRNMLQPLKARYQDMNKEFSSISHLIDNRIKRSAWIGGIGTILKQVFGTLDENDALKYDEAITALQNNEKQLISLMKENILVTTSVIERYNETLQKIKDNEIYLSNAINNLSVSVKNITELTNGLQILVKVNEILTTLEASILTLSFQLEDITNAILFSSQNILHPAIITPNQLYRELANNHRHLPGDLELPVVLDLSNMHLILSISKLVCYYLNNKIMFVVQVPLVSTKEYMLFHNIALPTPHNPEQPNSFSLILPTNKYIAMTKDKAQYCIFNDLGNCKNVSPGNFICNVETVYSTDAKQCCESELLAKVISEKPPQCETKTVFGKIDIWKSISNNKWIYIQSESTKLSIDCSNSKLYETVIIGTGIINIPENCVGYCKSTTLIPNSNILNITSPVNSFPEFNLIDDTCCDHVKLNEIDNVSPVKLHDVDLDDFNKKSKMLLENMLSDLNSIKENPHIVRYGTHYSILTILLFICMLCYFSYVLYYKICKPRGNRPQPSRFKLKLLSPQNSDSKDSSDKDSDIEIVTPKAPTRVKV</sequence>
<protein>
    <submittedName>
        <fullName evidence="1">Uncharacterized protein</fullName>
    </submittedName>
</protein>
<dbReference type="Proteomes" id="UP000824533">
    <property type="component" value="Linkage Group LG12"/>
</dbReference>
<comment type="caution">
    <text evidence="1">The sequence shown here is derived from an EMBL/GenBank/DDBJ whole genome shotgun (WGS) entry which is preliminary data.</text>
</comment>
<name>A0ACC1D0G5_9NEOP</name>
<evidence type="ECO:0000313" key="2">
    <source>
        <dbReference type="Proteomes" id="UP000824533"/>
    </source>
</evidence>
<evidence type="ECO:0000313" key="1">
    <source>
        <dbReference type="EMBL" id="KAJ0177012.1"/>
    </source>
</evidence>
<gene>
    <name evidence="1" type="ORF">K1T71_007021</name>
</gene>
<organism evidence="1 2">
    <name type="scientific">Dendrolimus kikuchii</name>
    <dbReference type="NCBI Taxonomy" id="765133"/>
    <lineage>
        <taxon>Eukaryota</taxon>
        <taxon>Metazoa</taxon>
        <taxon>Ecdysozoa</taxon>
        <taxon>Arthropoda</taxon>
        <taxon>Hexapoda</taxon>
        <taxon>Insecta</taxon>
        <taxon>Pterygota</taxon>
        <taxon>Neoptera</taxon>
        <taxon>Endopterygota</taxon>
        <taxon>Lepidoptera</taxon>
        <taxon>Glossata</taxon>
        <taxon>Ditrysia</taxon>
        <taxon>Bombycoidea</taxon>
        <taxon>Lasiocampidae</taxon>
        <taxon>Dendrolimus</taxon>
    </lineage>
</organism>
<dbReference type="EMBL" id="CM034398">
    <property type="protein sequence ID" value="KAJ0177012.1"/>
    <property type="molecule type" value="Genomic_DNA"/>
</dbReference>
<reference evidence="1 2" key="1">
    <citation type="journal article" date="2021" name="Front. Genet.">
        <title>Chromosome-Level Genome Assembly Reveals Significant Gene Expansion in the Toll and IMD Signaling Pathways of Dendrolimus kikuchii.</title>
        <authorList>
            <person name="Zhou J."/>
            <person name="Wu P."/>
            <person name="Xiong Z."/>
            <person name="Liu N."/>
            <person name="Zhao N."/>
            <person name="Ji M."/>
            <person name="Qiu Y."/>
            <person name="Yang B."/>
        </authorList>
    </citation>
    <scope>NUCLEOTIDE SEQUENCE [LARGE SCALE GENOMIC DNA]</scope>
    <source>
        <strain evidence="1">Ann1</strain>
    </source>
</reference>
<proteinExistence type="predicted"/>
<accession>A0ACC1D0G5</accession>
<keyword evidence="2" id="KW-1185">Reference proteome</keyword>